<dbReference type="PANTHER" id="PTHR31758">
    <property type="entry name" value="BTB/POZ DOMAIN-CONTAINING PROTEIN YLR108C"/>
    <property type="match status" value="1"/>
</dbReference>
<dbReference type="Gene3D" id="3.30.710.10">
    <property type="entry name" value="Potassium Channel Kv1.1, Chain A"/>
    <property type="match status" value="2"/>
</dbReference>
<reference evidence="2" key="1">
    <citation type="journal article" date="2020" name="Stud. Mycol.">
        <title>101 Dothideomycetes genomes: a test case for predicting lifestyles and emergence of pathogens.</title>
        <authorList>
            <person name="Haridas S."/>
            <person name="Albert R."/>
            <person name="Binder M."/>
            <person name="Bloem J."/>
            <person name="Labutti K."/>
            <person name="Salamov A."/>
            <person name="Andreopoulos B."/>
            <person name="Baker S."/>
            <person name="Barry K."/>
            <person name="Bills G."/>
            <person name="Bluhm B."/>
            <person name="Cannon C."/>
            <person name="Castanera R."/>
            <person name="Culley D."/>
            <person name="Daum C."/>
            <person name="Ezra D."/>
            <person name="Gonzalez J."/>
            <person name="Henrissat B."/>
            <person name="Kuo A."/>
            <person name="Liang C."/>
            <person name="Lipzen A."/>
            <person name="Lutzoni F."/>
            <person name="Magnuson J."/>
            <person name="Mondo S."/>
            <person name="Nolan M."/>
            <person name="Ohm R."/>
            <person name="Pangilinan J."/>
            <person name="Park H.-J."/>
            <person name="Ramirez L."/>
            <person name="Alfaro M."/>
            <person name="Sun H."/>
            <person name="Tritt A."/>
            <person name="Yoshinaga Y."/>
            <person name="Zwiers L.-H."/>
            <person name="Turgeon B."/>
            <person name="Goodwin S."/>
            <person name="Spatafora J."/>
            <person name="Crous P."/>
            <person name="Grigoriev I."/>
        </authorList>
    </citation>
    <scope>NUCLEOTIDE SEQUENCE</scope>
    <source>
        <strain evidence="2">CBS 125425</strain>
    </source>
</reference>
<keyword evidence="3" id="KW-1185">Reference proteome</keyword>
<feature type="compositionally biased region" description="Pro residues" evidence="1">
    <location>
        <begin position="128"/>
        <end position="141"/>
    </location>
</feature>
<evidence type="ECO:0000313" key="2">
    <source>
        <dbReference type="EMBL" id="KAF2735682.1"/>
    </source>
</evidence>
<feature type="region of interest" description="Disordered" evidence="1">
    <location>
        <begin position="500"/>
        <end position="542"/>
    </location>
</feature>
<feature type="region of interest" description="Disordered" evidence="1">
    <location>
        <begin position="1"/>
        <end position="64"/>
    </location>
</feature>
<dbReference type="SUPFAM" id="SSF54695">
    <property type="entry name" value="POZ domain"/>
    <property type="match status" value="1"/>
</dbReference>
<dbReference type="OrthoDB" id="2414723at2759"/>
<dbReference type="Proteomes" id="UP000799444">
    <property type="component" value="Unassembled WGS sequence"/>
</dbReference>
<feature type="compositionally biased region" description="Low complexity" evidence="1">
    <location>
        <begin position="182"/>
        <end position="199"/>
    </location>
</feature>
<feature type="compositionally biased region" description="Polar residues" evidence="1">
    <location>
        <begin position="204"/>
        <end position="224"/>
    </location>
</feature>
<dbReference type="InterPro" id="IPR011333">
    <property type="entry name" value="SKP1/BTB/POZ_sf"/>
</dbReference>
<protein>
    <recommendedName>
        <fullName evidence="4">BTB/POZ domain-containing protein</fullName>
    </recommendedName>
</protein>
<accession>A0A9P4R2N0</accession>
<dbReference type="AlphaFoldDB" id="A0A9P4R2N0"/>
<feature type="compositionally biased region" description="Polar residues" evidence="1">
    <location>
        <begin position="156"/>
        <end position="171"/>
    </location>
</feature>
<dbReference type="PANTHER" id="PTHR31758:SF2">
    <property type="entry name" value="BTB_POZ DOMAIN-CONTAINING PROTEIN YLR108C"/>
    <property type="match status" value="1"/>
</dbReference>
<feature type="region of interest" description="Disordered" evidence="1">
    <location>
        <begin position="122"/>
        <end position="244"/>
    </location>
</feature>
<proteinExistence type="predicted"/>
<evidence type="ECO:0000256" key="1">
    <source>
        <dbReference type="SAM" id="MobiDB-lite"/>
    </source>
</evidence>
<sequence>MPDAAGRTTSRDFAFQNTDQSYHGEGSSNAAHAPPTPSVQDNPLTFDDFGGPAQPPGPFPGYAFSPGGPLVWDWSNSIEFPDFANHYEPQGELVQELQNQNASANDFTIPLPVTVTATDLPAAAQNPLSPPPPPPPPPRPSKPAIHTGMKRKAESEPNSAVSQALSFSTEPPQNPAKRLNKSRSSSSASITSPTVAAPSDTRRPSMTQITTTLAASEPPQTNSEAPKRKEPSKGTGPQGRVIDVSKPRRIVESPAAADTLPAGKVFPIQIGSSLFRLSGASISSDAPSYFSHFFGEQLHDNSGRAGDVRTLYIDRDPETFRDIALHLQGYHIIPRDGEHFVRLFADAQFYSLPRLTKQLFSSDIFIRIGGIPFQIPRDLFSSPGDSPNYFSLGFAHFFSTPTEVFPGLDRNTLLRPPSISPPVVPNRNGETFAELVRILQGYQVEIRNEEHRAQLLRDARYFHLKGLEQRLIPCDISYNLKRGESEILLRLEDIRQSGVSFSPDQPLSNSNSGSGSTAASIAGASPASKPTSPAPSSFSSASKAGTVSYARPYTDDHSSTNILILEISTAESTTLHFPTYAPTHSSSTPPTLNLRTSFHGSTLARISSLFSVIASKMGLPATQPLGLMLLQSGGGVAAQPVSPANSGVSERRVRTRLTPDCYIELDGTPVELGIDGESGRVGVKCVDNVRRMKRVRVSEDRYEYDGDVEAKTEWLWGGGKQEDITEEEQEEDWIVKKAHWRLRVEPVDGDKMQVVLCGVRIEAFRVERSRNRDRGFLGK</sequence>
<name>A0A9P4R2N0_9PLEO</name>
<evidence type="ECO:0008006" key="4">
    <source>
        <dbReference type="Google" id="ProtNLM"/>
    </source>
</evidence>
<feature type="compositionally biased region" description="Low complexity" evidence="1">
    <location>
        <begin position="508"/>
        <end position="542"/>
    </location>
</feature>
<gene>
    <name evidence="2" type="ORF">EJ04DRAFT_511632</name>
</gene>
<organism evidence="2 3">
    <name type="scientific">Polyplosphaeria fusca</name>
    <dbReference type="NCBI Taxonomy" id="682080"/>
    <lineage>
        <taxon>Eukaryota</taxon>
        <taxon>Fungi</taxon>
        <taxon>Dikarya</taxon>
        <taxon>Ascomycota</taxon>
        <taxon>Pezizomycotina</taxon>
        <taxon>Dothideomycetes</taxon>
        <taxon>Pleosporomycetidae</taxon>
        <taxon>Pleosporales</taxon>
        <taxon>Tetraplosphaeriaceae</taxon>
        <taxon>Polyplosphaeria</taxon>
    </lineage>
</organism>
<dbReference type="EMBL" id="ML996133">
    <property type="protein sequence ID" value="KAF2735682.1"/>
    <property type="molecule type" value="Genomic_DNA"/>
</dbReference>
<evidence type="ECO:0000313" key="3">
    <source>
        <dbReference type="Proteomes" id="UP000799444"/>
    </source>
</evidence>
<comment type="caution">
    <text evidence="2">The sequence shown here is derived from an EMBL/GenBank/DDBJ whole genome shotgun (WGS) entry which is preliminary data.</text>
</comment>
<feature type="compositionally biased region" description="Polar residues" evidence="1">
    <location>
        <begin position="15"/>
        <end position="30"/>
    </location>
</feature>